<keyword evidence="1" id="KW-0812">Transmembrane</keyword>
<feature type="chain" id="PRO_5020021025" evidence="2">
    <location>
        <begin position="20"/>
        <end position="138"/>
    </location>
</feature>
<reference evidence="3 4" key="1">
    <citation type="journal article" date="2019" name="Commun. Biol.">
        <title>The bagworm genome reveals a unique fibroin gene that provides high tensile strength.</title>
        <authorList>
            <person name="Kono N."/>
            <person name="Nakamura H."/>
            <person name="Ohtoshi R."/>
            <person name="Tomita M."/>
            <person name="Numata K."/>
            <person name="Arakawa K."/>
        </authorList>
    </citation>
    <scope>NUCLEOTIDE SEQUENCE [LARGE SCALE GENOMIC DNA]</scope>
</reference>
<dbReference type="AlphaFoldDB" id="A0A4C2A8W4"/>
<gene>
    <name evidence="3" type="ORF">EVAR_69184_1</name>
</gene>
<keyword evidence="1" id="KW-0472">Membrane</keyword>
<evidence type="ECO:0000256" key="1">
    <source>
        <dbReference type="SAM" id="Phobius"/>
    </source>
</evidence>
<evidence type="ECO:0000313" key="3">
    <source>
        <dbReference type="EMBL" id="GBP97136.1"/>
    </source>
</evidence>
<keyword evidence="4" id="KW-1185">Reference proteome</keyword>
<accession>A0A4C2A8W4</accession>
<organism evidence="3 4">
    <name type="scientific">Eumeta variegata</name>
    <name type="common">Bagworm moth</name>
    <name type="synonym">Eumeta japonica</name>
    <dbReference type="NCBI Taxonomy" id="151549"/>
    <lineage>
        <taxon>Eukaryota</taxon>
        <taxon>Metazoa</taxon>
        <taxon>Ecdysozoa</taxon>
        <taxon>Arthropoda</taxon>
        <taxon>Hexapoda</taxon>
        <taxon>Insecta</taxon>
        <taxon>Pterygota</taxon>
        <taxon>Neoptera</taxon>
        <taxon>Endopterygota</taxon>
        <taxon>Lepidoptera</taxon>
        <taxon>Glossata</taxon>
        <taxon>Ditrysia</taxon>
        <taxon>Tineoidea</taxon>
        <taxon>Psychidae</taxon>
        <taxon>Oiketicinae</taxon>
        <taxon>Eumeta</taxon>
    </lineage>
</organism>
<proteinExistence type="predicted"/>
<comment type="caution">
    <text evidence="3">The sequence shown here is derived from an EMBL/GenBank/DDBJ whole genome shotgun (WGS) entry which is preliminary data.</text>
</comment>
<name>A0A4C2A8W4_EUMVA</name>
<feature type="transmembrane region" description="Helical" evidence="1">
    <location>
        <begin position="73"/>
        <end position="95"/>
    </location>
</feature>
<evidence type="ECO:0000313" key="4">
    <source>
        <dbReference type="Proteomes" id="UP000299102"/>
    </source>
</evidence>
<sequence>MPFSPWLATNLIWVKSCSASDTLNLDIWCHSILGGACKPHLMTRSGNRAAGPEKILLFHLILRRGRRKVLARLARRAAAVFLLLIVWIFSQLAGIHEVSPEKRRKALLTFCACNRSENGSLFGERAPALRMRFLRDPT</sequence>
<dbReference type="EMBL" id="BGZK01002877">
    <property type="protein sequence ID" value="GBP97136.1"/>
    <property type="molecule type" value="Genomic_DNA"/>
</dbReference>
<keyword evidence="1" id="KW-1133">Transmembrane helix</keyword>
<feature type="signal peptide" evidence="2">
    <location>
        <begin position="1"/>
        <end position="19"/>
    </location>
</feature>
<evidence type="ECO:0000256" key="2">
    <source>
        <dbReference type="SAM" id="SignalP"/>
    </source>
</evidence>
<dbReference type="Proteomes" id="UP000299102">
    <property type="component" value="Unassembled WGS sequence"/>
</dbReference>
<protein>
    <submittedName>
        <fullName evidence="3">Uncharacterized protein</fullName>
    </submittedName>
</protein>
<keyword evidence="2" id="KW-0732">Signal</keyword>